<dbReference type="Proteomes" id="UP000441585">
    <property type="component" value="Unassembled WGS sequence"/>
</dbReference>
<feature type="signal peptide" evidence="1">
    <location>
        <begin position="1"/>
        <end position="20"/>
    </location>
</feature>
<dbReference type="AlphaFoldDB" id="A0A6I2MBK8"/>
<gene>
    <name evidence="2" type="ORF">GJU41_07430</name>
</gene>
<evidence type="ECO:0000256" key="1">
    <source>
        <dbReference type="SAM" id="SignalP"/>
    </source>
</evidence>
<keyword evidence="1" id="KW-0732">Signal</keyword>
<keyword evidence="3" id="KW-1185">Reference proteome</keyword>
<accession>A0A6I2MBK8</accession>
<dbReference type="RefSeq" id="WP_070877373.1">
    <property type="nucleotide sequence ID" value="NZ_CAJGAA010000001.1"/>
</dbReference>
<name>A0A6I2MBK8_9BACI</name>
<evidence type="ECO:0000313" key="3">
    <source>
        <dbReference type="Proteomes" id="UP000441585"/>
    </source>
</evidence>
<evidence type="ECO:0000313" key="2">
    <source>
        <dbReference type="EMBL" id="MRX53801.1"/>
    </source>
</evidence>
<organism evidence="2 3">
    <name type="scientific">Metabacillus idriensis</name>
    <dbReference type="NCBI Taxonomy" id="324768"/>
    <lineage>
        <taxon>Bacteria</taxon>
        <taxon>Bacillati</taxon>
        <taxon>Bacillota</taxon>
        <taxon>Bacilli</taxon>
        <taxon>Bacillales</taxon>
        <taxon>Bacillaceae</taxon>
        <taxon>Metabacillus</taxon>
    </lineage>
</organism>
<proteinExistence type="predicted"/>
<reference evidence="2 3" key="1">
    <citation type="submission" date="2019-11" db="EMBL/GenBank/DDBJ databases">
        <title>Bacillus idriensis genome.</title>
        <authorList>
            <person name="Konopka E.N."/>
            <person name="Newman J.D."/>
        </authorList>
    </citation>
    <scope>NUCLEOTIDE SEQUENCE [LARGE SCALE GENOMIC DNA]</scope>
    <source>
        <strain evidence="2 3">DSM 19097</strain>
    </source>
</reference>
<dbReference type="EMBL" id="WKKF01000001">
    <property type="protein sequence ID" value="MRX53801.1"/>
    <property type="molecule type" value="Genomic_DNA"/>
</dbReference>
<protein>
    <submittedName>
        <fullName evidence="2">Uncharacterized protein</fullName>
    </submittedName>
</protein>
<sequence>MRQYLFLFLIALLLSGTVPHVHQHHNAAPAFDLEEHVKPSSADEKEDQKFPFFIEHNLAETESSLLTAVFSIALLAGRHFRKKFILAVFYQSSYYGKTSLPS</sequence>
<feature type="chain" id="PRO_5039126840" evidence="1">
    <location>
        <begin position="21"/>
        <end position="102"/>
    </location>
</feature>
<comment type="caution">
    <text evidence="2">The sequence shown here is derived from an EMBL/GenBank/DDBJ whole genome shotgun (WGS) entry which is preliminary data.</text>
</comment>